<evidence type="ECO:0000256" key="5">
    <source>
        <dbReference type="ARBA" id="ARBA00022519"/>
    </source>
</evidence>
<dbReference type="GO" id="GO:0055085">
    <property type="term" value="P:transmembrane transport"/>
    <property type="evidence" value="ECO:0007669"/>
    <property type="project" value="InterPro"/>
</dbReference>
<dbReference type="PANTHER" id="PTHR33446:SF2">
    <property type="entry name" value="PROTEIN TONB"/>
    <property type="match status" value="1"/>
</dbReference>
<keyword evidence="8 10" id="KW-1133">Transmembrane helix</keyword>
<evidence type="ECO:0000256" key="1">
    <source>
        <dbReference type="ARBA" id="ARBA00004383"/>
    </source>
</evidence>
<protein>
    <submittedName>
        <fullName evidence="12">Protein TonB</fullName>
    </submittedName>
</protein>
<dbReference type="GO" id="GO:0098797">
    <property type="term" value="C:plasma membrane protein complex"/>
    <property type="evidence" value="ECO:0007669"/>
    <property type="project" value="TreeGrafter"/>
</dbReference>
<dbReference type="RefSeq" id="WP_082213317.1">
    <property type="nucleotide sequence ID" value="NZ_FUZA01000001.1"/>
</dbReference>
<dbReference type="PANTHER" id="PTHR33446">
    <property type="entry name" value="PROTEIN TONB-RELATED"/>
    <property type="match status" value="1"/>
</dbReference>
<evidence type="ECO:0000256" key="2">
    <source>
        <dbReference type="ARBA" id="ARBA00006555"/>
    </source>
</evidence>
<keyword evidence="6 10" id="KW-0812">Transmembrane</keyword>
<gene>
    <name evidence="12" type="ORF">SAMN05660293_00774</name>
</gene>
<dbReference type="Proteomes" id="UP000190897">
    <property type="component" value="Unassembled WGS sequence"/>
</dbReference>
<evidence type="ECO:0000256" key="7">
    <source>
        <dbReference type="ARBA" id="ARBA00022927"/>
    </source>
</evidence>
<keyword evidence="5" id="KW-0997">Cell inner membrane</keyword>
<evidence type="ECO:0000313" key="13">
    <source>
        <dbReference type="Proteomes" id="UP000190897"/>
    </source>
</evidence>
<keyword evidence="7" id="KW-0653">Protein transport</keyword>
<dbReference type="GO" id="GO:0015891">
    <property type="term" value="P:siderophore transport"/>
    <property type="evidence" value="ECO:0007669"/>
    <property type="project" value="InterPro"/>
</dbReference>
<organism evidence="12 13">
    <name type="scientific">Dyadobacter psychrophilus</name>
    <dbReference type="NCBI Taxonomy" id="651661"/>
    <lineage>
        <taxon>Bacteria</taxon>
        <taxon>Pseudomonadati</taxon>
        <taxon>Bacteroidota</taxon>
        <taxon>Cytophagia</taxon>
        <taxon>Cytophagales</taxon>
        <taxon>Spirosomataceae</taxon>
        <taxon>Dyadobacter</taxon>
    </lineage>
</organism>
<dbReference type="AlphaFoldDB" id="A0A1T5BZH8"/>
<keyword evidence="4" id="KW-1003">Cell membrane</keyword>
<accession>A0A1T5BZH8</accession>
<comment type="similarity">
    <text evidence="2">Belongs to the TonB family.</text>
</comment>
<evidence type="ECO:0000256" key="10">
    <source>
        <dbReference type="SAM" id="Phobius"/>
    </source>
</evidence>
<dbReference type="STRING" id="651661.SAMN05660293_00774"/>
<evidence type="ECO:0000256" key="4">
    <source>
        <dbReference type="ARBA" id="ARBA00022475"/>
    </source>
</evidence>
<dbReference type="InterPro" id="IPR006260">
    <property type="entry name" value="TonB/TolA_C"/>
</dbReference>
<comment type="subcellular location">
    <subcellularLocation>
        <location evidence="1">Cell inner membrane</location>
        <topology evidence="1">Single-pass membrane protein</topology>
        <orientation evidence="1">Periplasmic side</orientation>
    </subcellularLocation>
</comment>
<dbReference type="SUPFAM" id="SSF74653">
    <property type="entry name" value="TolA/TonB C-terminal domain"/>
    <property type="match status" value="1"/>
</dbReference>
<sequence length="340" mass="37839">MKRLQENRIDLINKYLQSSKLDPDLLPEILDHLACEAEERLWDGKPFEQIYDNILETADPQSLLNLSVDHKNLLAMKKSLNDIVFEGRNKLYGAYDLRKSYGQTIQRSVLMGVTLFLLLVMFPNLYARLVPESKPEDIAYIVEANPLNITPEMLPKPPVEDEVAPAPKTVRSLPPVVLPDEEVTIENLPPAIEELENAQPAEKTLDGMEEITIIIPPAPEAASSKPATAGLEPRKEEIFRSVEQAPQYKGGLAEMGAFLQKNLRYPSSAAQAEVQGKVFVEFTVASDGKIENVTAIKGIGFGCDEEAVRVVKLMKNWIPGKQAGVPVKVRFTLPIVFQLN</sequence>
<dbReference type="PROSITE" id="PS52015">
    <property type="entry name" value="TONB_CTD"/>
    <property type="match status" value="1"/>
</dbReference>
<feature type="transmembrane region" description="Helical" evidence="10">
    <location>
        <begin position="108"/>
        <end position="126"/>
    </location>
</feature>
<dbReference type="OrthoDB" id="9812355at2"/>
<evidence type="ECO:0000313" key="12">
    <source>
        <dbReference type="EMBL" id="SKB52768.1"/>
    </source>
</evidence>
<evidence type="ECO:0000256" key="8">
    <source>
        <dbReference type="ARBA" id="ARBA00022989"/>
    </source>
</evidence>
<dbReference type="PRINTS" id="PR01374">
    <property type="entry name" value="TONBPROTEIN"/>
</dbReference>
<dbReference type="Pfam" id="PF03544">
    <property type="entry name" value="TonB_C"/>
    <property type="match status" value="1"/>
</dbReference>
<feature type="domain" description="TonB C-terminal" evidence="11">
    <location>
        <begin position="250"/>
        <end position="340"/>
    </location>
</feature>
<dbReference type="NCBIfam" id="TIGR01352">
    <property type="entry name" value="tonB_Cterm"/>
    <property type="match status" value="1"/>
</dbReference>
<dbReference type="GO" id="GO:0015031">
    <property type="term" value="P:protein transport"/>
    <property type="evidence" value="ECO:0007669"/>
    <property type="project" value="UniProtKB-KW"/>
</dbReference>
<evidence type="ECO:0000256" key="3">
    <source>
        <dbReference type="ARBA" id="ARBA00022448"/>
    </source>
</evidence>
<keyword evidence="13" id="KW-1185">Reference proteome</keyword>
<reference evidence="13" key="1">
    <citation type="submission" date="2017-02" db="EMBL/GenBank/DDBJ databases">
        <authorList>
            <person name="Varghese N."/>
            <person name="Submissions S."/>
        </authorList>
    </citation>
    <scope>NUCLEOTIDE SEQUENCE [LARGE SCALE GENOMIC DNA]</scope>
    <source>
        <strain evidence="13">DSM 22270</strain>
    </source>
</reference>
<dbReference type="InterPro" id="IPR051045">
    <property type="entry name" value="TonB-dependent_transducer"/>
</dbReference>
<dbReference type="InterPro" id="IPR003538">
    <property type="entry name" value="TonB"/>
</dbReference>
<dbReference type="InterPro" id="IPR037682">
    <property type="entry name" value="TonB_C"/>
</dbReference>
<evidence type="ECO:0000259" key="11">
    <source>
        <dbReference type="PROSITE" id="PS52015"/>
    </source>
</evidence>
<proteinExistence type="inferred from homology"/>
<name>A0A1T5BZH8_9BACT</name>
<dbReference type="GO" id="GO:0031992">
    <property type="term" value="F:energy transducer activity"/>
    <property type="evidence" value="ECO:0007669"/>
    <property type="project" value="InterPro"/>
</dbReference>
<keyword evidence="9 10" id="KW-0472">Membrane</keyword>
<evidence type="ECO:0000256" key="6">
    <source>
        <dbReference type="ARBA" id="ARBA00022692"/>
    </source>
</evidence>
<keyword evidence="3" id="KW-0813">Transport</keyword>
<dbReference type="GO" id="GO:0030288">
    <property type="term" value="C:outer membrane-bounded periplasmic space"/>
    <property type="evidence" value="ECO:0007669"/>
    <property type="project" value="InterPro"/>
</dbReference>
<evidence type="ECO:0000256" key="9">
    <source>
        <dbReference type="ARBA" id="ARBA00023136"/>
    </source>
</evidence>
<dbReference type="Gene3D" id="3.30.1150.10">
    <property type="match status" value="1"/>
</dbReference>
<dbReference type="EMBL" id="FUZA01000001">
    <property type="protein sequence ID" value="SKB52768.1"/>
    <property type="molecule type" value="Genomic_DNA"/>
</dbReference>